<sequence>MEEPENIGSDACTALESSYKDGPAMKPEKRRRDKSSTATVDKVLDRRTVEVLSKLVRREKLFELSGAVSSGKEANVYTAKCSTALVSKFIQPAADHTAATGDCGRVIPVALKIYKTSAMLFKDRARYIIDEKRFQNFCTSNSRKLIKLWSEKEVRNLKRLRRANIPCPEPLYLKRSILIMSLIGDTHPRTQA</sequence>
<dbReference type="EMBL" id="JH370145">
    <property type="protein sequence ID" value="ELA41343.1"/>
    <property type="molecule type" value="Genomic_DNA"/>
</dbReference>
<dbReference type="RefSeq" id="XP_007605029.1">
    <property type="nucleotide sequence ID" value="XM_007604967.1"/>
</dbReference>
<dbReference type="PANTHER" id="PTHR45723">
    <property type="entry name" value="SERINE/THREONINE-PROTEIN KINASE RIO1"/>
    <property type="match status" value="1"/>
</dbReference>
<evidence type="ECO:0000256" key="9">
    <source>
        <dbReference type="ARBA" id="ARBA00022842"/>
    </source>
</evidence>
<proteinExistence type="inferred from homology"/>
<evidence type="ECO:0000256" key="4">
    <source>
        <dbReference type="ARBA" id="ARBA00022679"/>
    </source>
</evidence>
<dbReference type="STRING" id="993615.L2GKD3"/>
<dbReference type="HOGENOM" id="CLU_1416171_0_0_1"/>
<dbReference type="InterPro" id="IPR000687">
    <property type="entry name" value="RIO_kinase"/>
</dbReference>
<organism evidence="14 15">
    <name type="scientific">Vittaforma corneae (strain ATCC 50505)</name>
    <name type="common">Microsporidian parasite</name>
    <name type="synonym">Nosema corneum</name>
    <dbReference type="NCBI Taxonomy" id="993615"/>
    <lineage>
        <taxon>Eukaryota</taxon>
        <taxon>Fungi</taxon>
        <taxon>Fungi incertae sedis</taxon>
        <taxon>Microsporidia</taxon>
        <taxon>Nosematidae</taxon>
        <taxon>Vittaforma</taxon>
    </lineage>
</organism>
<keyword evidence="9" id="KW-0460">Magnesium</keyword>
<dbReference type="SMART" id="SM00090">
    <property type="entry name" value="RIO"/>
    <property type="match status" value="1"/>
</dbReference>
<reference evidence="15" key="1">
    <citation type="submission" date="2011-05" db="EMBL/GenBank/DDBJ databases">
        <title>The genome sequence of Vittaforma corneae strain ATCC 50505.</title>
        <authorList>
            <consortium name="The Broad Institute Genome Sequencing Platform"/>
            <person name="Cuomo C."/>
            <person name="Didier E."/>
            <person name="Bowers L."/>
            <person name="Young S.K."/>
            <person name="Zeng Q."/>
            <person name="Gargeya S."/>
            <person name="Fitzgerald M."/>
            <person name="Haas B."/>
            <person name="Abouelleil A."/>
            <person name="Alvarado L."/>
            <person name="Arachchi H.M."/>
            <person name="Berlin A."/>
            <person name="Chapman S.B."/>
            <person name="Gearin G."/>
            <person name="Goldberg J."/>
            <person name="Griggs A."/>
            <person name="Gujja S."/>
            <person name="Hansen M."/>
            <person name="Heiman D."/>
            <person name="Howarth C."/>
            <person name="Larimer J."/>
            <person name="Lui A."/>
            <person name="MacDonald P.J.P."/>
            <person name="McCowen C."/>
            <person name="Montmayeur A."/>
            <person name="Murphy C."/>
            <person name="Neiman D."/>
            <person name="Pearson M."/>
            <person name="Priest M."/>
            <person name="Roberts A."/>
            <person name="Saif S."/>
            <person name="Shea T."/>
            <person name="Sisk P."/>
            <person name="Stolte C."/>
            <person name="Sykes S."/>
            <person name="Wortman J."/>
            <person name="Nusbaum C."/>
            <person name="Birren B."/>
        </authorList>
    </citation>
    <scope>NUCLEOTIDE SEQUENCE [LARGE SCALE GENOMIC DNA]</scope>
    <source>
        <strain evidence="15">ATCC 50505</strain>
    </source>
</reference>
<keyword evidence="15" id="KW-1185">Reference proteome</keyword>
<keyword evidence="6" id="KW-0547">Nucleotide-binding</keyword>
<dbReference type="Proteomes" id="UP000011082">
    <property type="component" value="Unassembled WGS sequence"/>
</dbReference>
<evidence type="ECO:0000256" key="5">
    <source>
        <dbReference type="ARBA" id="ARBA00022723"/>
    </source>
</evidence>
<comment type="similarity">
    <text evidence="1">Belongs to the protein kinase superfamily. RIO-type Ser/Thr kinase family.</text>
</comment>
<protein>
    <recommendedName>
        <fullName evidence="2">non-specific serine/threonine protein kinase</fullName>
        <ecNumber evidence="2">2.7.11.1</ecNumber>
    </recommendedName>
</protein>
<dbReference type="OrthoDB" id="205248at2759"/>
<keyword evidence="5" id="KW-0479">Metal-binding</keyword>
<comment type="catalytic activity">
    <reaction evidence="10">
        <text>L-threonyl-[protein] + ATP = O-phospho-L-threonyl-[protein] + ADP + H(+)</text>
        <dbReference type="Rhea" id="RHEA:46608"/>
        <dbReference type="Rhea" id="RHEA-COMP:11060"/>
        <dbReference type="Rhea" id="RHEA-COMP:11605"/>
        <dbReference type="ChEBI" id="CHEBI:15378"/>
        <dbReference type="ChEBI" id="CHEBI:30013"/>
        <dbReference type="ChEBI" id="CHEBI:30616"/>
        <dbReference type="ChEBI" id="CHEBI:61977"/>
        <dbReference type="ChEBI" id="CHEBI:456216"/>
        <dbReference type="EC" id="2.7.11.1"/>
    </reaction>
</comment>
<keyword evidence="4" id="KW-0808">Transferase</keyword>
<evidence type="ECO:0000259" key="13">
    <source>
        <dbReference type="SMART" id="SM00090"/>
    </source>
</evidence>
<feature type="region of interest" description="Disordered" evidence="12">
    <location>
        <begin position="1"/>
        <end position="39"/>
    </location>
</feature>
<dbReference type="AlphaFoldDB" id="L2GKD3"/>
<evidence type="ECO:0000256" key="3">
    <source>
        <dbReference type="ARBA" id="ARBA00022527"/>
    </source>
</evidence>
<dbReference type="InterPro" id="IPR018934">
    <property type="entry name" value="RIO_dom"/>
</dbReference>
<dbReference type="InParanoid" id="L2GKD3"/>
<dbReference type="OMA" id="KCKFIRR"/>
<evidence type="ECO:0000313" key="14">
    <source>
        <dbReference type="EMBL" id="ELA41343.1"/>
    </source>
</evidence>
<evidence type="ECO:0000256" key="1">
    <source>
        <dbReference type="ARBA" id="ARBA00009196"/>
    </source>
</evidence>
<dbReference type="Gene3D" id="3.30.200.20">
    <property type="entry name" value="Phosphorylase Kinase, domain 1"/>
    <property type="match status" value="1"/>
</dbReference>
<dbReference type="GO" id="GO:0005524">
    <property type="term" value="F:ATP binding"/>
    <property type="evidence" value="ECO:0007669"/>
    <property type="project" value="UniProtKB-KW"/>
</dbReference>
<dbReference type="EC" id="2.7.11.1" evidence="2"/>
<evidence type="ECO:0000256" key="12">
    <source>
        <dbReference type="SAM" id="MobiDB-lite"/>
    </source>
</evidence>
<dbReference type="GeneID" id="19882294"/>
<dbReference type="GO" id="GO:0046872">
    <property type="term" value="F:metal ion binding"/>
    <property type="evidence" value="ECO:0007669"/>
    <property type="project" value="UniProtKB-KW"/>
</dbReference>
<keyword evidence="8" id="KW-0067">ATP-binding</keyword>
<dbReference type="InterPro" id="IPR011009">
    <property type="entry name" value="Kinase-like_dom_sf"/>
</dbReference>
<evidence type="ECO:0000313" key="15">
    <source>
        <dbReference type="Proteomes" id="UP000011082"/>
    </source>
</evidence>
<gene>
    <name evidence="14" type="ORF">VICG_01583</name>
</gene>
<dbReference type="VEuPathDB" id="MicrosporidiaDB:VICG_01583"/>
<keyword evidence="3" id="KW-0723">Serine/threonine-protein kinase</keyword>
<evidence type="ECO:0000256" key="7">
    <source>
        <dbReference type="ARBA" id="ARBA00022777"/>
    </source>
</evidence>
<evidence type="ECO:0000256" key="2">
    <source>
        <dbReference type="ARBA" id="ARBA00012513"/>
    </source>
</evidence>
<accession>L2GKD3</accession>
<name>L2GKD3_VITCO</name>
<feature type="domain" description="RIO kinase" evidence="13">
    <location>
        <begin position="33"/>
        <end position="191"/>
    </location>
</feature>
<dbReference type="SUPFAM" id="SSF56112">
    <property type="entry name" value="Protein kinase-like (PK-like)"/>
    <property type="match status" value="1"/>
</dbReference>
<evidence type="ECO:0000256" key="11">
    <source>
        <dbReference type="ARBA" id="ARBA00048679"/>
    </source>
</evidence>
<evidence type="ECO:0000256" key="6">
    <source>
        <dbReference type="ARBA" id="ARBA00022741"/>
    </source>
</evidence>
<keyword evidence="7" id="KW-0418">Kinase</keyword>
<dbReference type="InterPro" id="IPR051272">
    <property type="entry name" value="RIO-type_Ser/Thr_kinase"/>
</dbReference>
<evidence type="ECO:0000256" key="8">
    <source>
        <dbReference type="ARBA" id="ARBA00022840"/>
    </source>
</evidence>
<comment type="catalytic activity">
    <reaction evidence="11">
        <text>L-seryl-[protein] + ATP = O-phospho-L-seryl-[protein] + ADP + H(+)</text>
        <dbReference type="Rhea" id="RHEA:17989"/>
        <dbReference type="Rhea" id="RHEA-COMP:9863"/>
        <dbReference type="Rhea" id="RHEA-COMP:11604"/>
        <dbReference type="ChEBI" id="CHEBI:15378"/>
        <dbReference type="ChEBI" id="CHEBI:29999"/>
        <dbReference type="ChEBI" id="CHEBI:30616"/>
        <dbReference type="ChEBI" id="CHEBI:83421"/>
        <dbReference type="ChEBI" id="CHEBI:456216"/>
        <dbReference type="EC" id="2.7.11.1"/>
    </reaction>
</comment>
<evidence type="ECO:0000256" key="10">
    <source>
        <dbReference type="ARBA" id="ARBA00047899"/>
    </source>
</evidence>
<dbReference type="GO" id="GO:0004674">
    <property type="term" value="F:protein serine/threonine kinase activity"/>
    <property type="evidence" value="ECO:0007669"/>
    <property type="project" value="UniProtKB-KW"/>
</dbReference>
<dbReference type="Pfam" id="PF01163">
    <property type="entry name" value="RIO1"/>
    <property type="match status" value="1"/>
</dbReference>